<dbReference type="GO" id="GO:0006950">
    <property type="term" value="P:response to stress"/>
    <property type="evidence" value="ECO:0007669"/>
    <property type="project" value="TreeGrafter"/>
</dbReference>
<organism evidence="2 3">
    <name type="scientific">Aureimonas glaciei</name>
    <dbReference type="NCBI Taxonomy" id="1776957"/>
    <lineage>
        <taxon>Bacteria</taxon>
        <taxon>Pseudomonadati</taxon>
        <taxon>Pseudomonadota</taxon>
        <taxon>Alphaproteobacteria</taxon>
        <taxon>Hyphomicrobiales</taxon>
        <taxon>Aurantimonadaceae</taxon>
        <taxon>Aureimonas</taxon>
    </lineage>
</organism>
<feature type="domain" description="HTH marR-type" evidence="1">
    <location>
        <begin position="17"/>
        <end position="148"/>
    </location>
</feature>
<reference evidence="2" key="2">
    <citation type="submission" date="2020-09" db="EMBL/GenBank/DDBJ databases">
        <authorList>
            <person name="Sun Q."/>
            <person name="Zhou Y."/>
        </authorList>
    </citation>
    <scope>NUCLEOTIDE SEQUENCE</scope>
    <source>
        <strain evidence="2">CGMCC 1.15493</strain>
    </source>
</reference>
<dbReference type="SMART" id="SM00347">
    <property type="entry name" value="HTH_MARR"/>
    <property type="match status" value="1"/>
</dbReference>
<dbReference type="GO" id="GO:0003700">
    <property type="term" value="F:DNA-binding transcription factor activity"/>
    <property type="evidence" value="ECO:0007669"/>
    <property type="project" value="InterPro"/>
</dbReference>
<keyword evidence="3" id="KW-1185">Reference proteome</keyword>
<dbReference type="PANTHER" id="PTHR33164">
    <property type="entry name" value="TRANSCRIPTIONAL REGULATOR, MARR FAMILY"/>
    <property type="match status" value="1"/>
</dbReference>
<evidence type="ECO:0000259" key="1">
    <source>
        <dbReference type="PROSITE" id="PS50995"/>
    </source>
</evidence>
<comment type="caution">
    <text evidence="2">The sequence shown here is derived from an EMBL/GenBank/DDBJ whole genome shotgun (WGS) entry which is preliminary data.</text>
</comment>
<dbReference type="InterPro" id="IPR036390">
    <property type="entry name" value="WH_DNA-bd_sf"/>
</dbReference>
<protein>
    <submittedName>
        <fullName evidence="2">Transcriptional regulator</fullName>
    </submittedName>
</protein>
<evidence type="ECO:0000313" key="2">
    <source>
        <dbReference type="EMBL" id="GGD38036.1"/>
    </source>
</evidence>
<evidence type="ECO:0000313" key="3">
    <source>
        <dbReference type="Proteomes" id="UP000613160"/>
    </source>
</evidence>
<dbReference type="SUPFAM" id="SSF46785">
    <property type="entry name" value="Winged helix' DNA-binding domain"/>
    <property type="match status" value="1"/>
</dbReference>
<dbReference type="InterPro" id="IPR000835">
    <property type="entry name" value="HTH_MarR-typ"/>
</dbReference>
<accession>A0A916YBI4</accession>
<dbReference type="Gene3D" id="1.10.10.10">
    <property type="entry name" value="Winged helix-like DNA-binding domain superfamily/Winged helix DNA-binding domain"/>
    <property type="match status" value="1"/>
</dbReference>
<dbReference type="PANTHER" id="PTHR33164:SF94">
    <property type="entry name" value="TRANSCRIPTIONAL REGULATORY PROTEIN-RELATED"/>
    <property type="match status" value="1"/>
</dbReference>
<dbReference type="PRINTS" id="PR00598">
    <property type="entry name" value="HTHMARR"/>
</dbReference>
<dbReference type="RefSeq" id="WP_188854785.1">
    <property type="nucleotide sequence ID" value="NZ_BMJJ01000014.1"/>
</dbReference>
<dbReference type="EMBL" id="BMJJ01000014">
    <property type="protein sequence ID" value="GGD38036.1"/>
    <property type="molecule type" value="Genomic_DNA"/>
</dbReference>
<dbReference type="Pfam" id="PF01047">
    <property type="entry name" value="MarR"/>
    <property type="match status" value="1"/>
</dbReference>
<name>A0A916YBI4_9HYPH</name>
<dbReference type="AlphaFoldDB" id="A0A916YBI4"/>
<dbReference type="Proteomes" id="UP000613160">
    <property type="component" value="Unassembled WGS sequence"/>
</dbReference>
<dbReference type="InterPro" id="IPR036388">
    <property type="entry name" value="WH-like_DNA-bd_sf"/>
</dbReference>
<reference evidence="2" key="1">
    <citation type="journal article" date="2014" name="Int. J. Syst. Evol. Microbiol.">
        <title>Complete genome sequence of Corynebacterium casei LMG S-19264T (=DSM 44701T), isolated from a smear-ripened cheese.</title>
        <authorList>
            <consortium name="US DOE Joint Genome Institute (JGI-PGF)"/>
            <person name="Walter F."/>
            <person name="Albersmeier A."/>
            <person name="Kalinowski J."/>
            <person name="Ruckert C."/>
        </authorList>
    </citation>
    <scope>NUCLEOTIDE SEQUENCE</scope>
    <source>
        <strain evidence="2">CGMCC 1.15493</strain>
    </source>
</reference>
<dbReference type="PROSITE" id="PS50995">
    <property type="entry name" value="HTH_MARR_2"/>
    <property type="match status" value="1"/>
</dbReference>
<sequence>MSKSLDALPPTTTDTDFGELAEDLVTLSKRIRAVFGTALAETDFHNGQDHMIMVLVPGTDIAVSELAMELDVRPSTVSKMVDRLAERGLVIRLPDPKDSRKTLLRITAEGVRTQATIRTLWAEIGRRLAPKQHDEAAVMMTQIKRLNEAVHALLLRHR</sequence>
<proteinExistence type="predicted"/>
<gene>
    <name evidence="2" type="ORF">GCM10011335_45930</name>
</gene>
<dbReference type="InterPro" id="IPR039422">
    <property type="entry name" value="MarR/SlyA-like"/>
</dbReference>